<keyword evidence="2" id="KW-0560">Oxidoreductase</keyword>
<protein>
    <submittedName>
        <fullName evidence="4">Short-subunit dehydrogenase</fullName>
    </submittedName>
</protein>
<comment type="caution">
    <text evidence="4">The sequence shown here is derived from an EMBL/GenBank/DDBJ whole genome shotgun (WGS) entry which is preliminary data.</text>
</comment>
<dbReference type="InterPro" id="IPR020904">
    <property type="entry name" value="Sc_DH/Rdtase_CS"/>
</dbReference>
<reference evidence="4 5" key="1">
    <citation type="submission" date="2019-02" db="EMBL/GenBank/DDBJ databases">
        <title>Genomic Encyclopedia of Type Strains, Phase IV (KMG-IV): sequencing the most valuable type-strain genomes for metagenomic binning, comparative biology and taxonomic classification.</title>
        <authorList>
            <person name="Goeker M."/>
        </authorList>
    </citation>
    <scope>NUCLEOTIDE SEQUENCE [LARGE SCALE GENOMIC DNA]</scope>
    <source>
        <strain evidence="4 5">DSM 105135</strain>
    </source>
</reference>
<dbReference type="Pfam" id="PF00106">
    <property type="entry name" value="adh_short"/>
    <property type="match status" value="1"/>
</dbReference>
<dbReference type="InterPro" id="IPR002347">
    <property type="entry name" value="SDR_fam"/>
</dbReference>
<evidence type="ECO:0000313" key="5">
    <source>
        <dbReference type="Proteomes" id="UP000292423"/>
    </source>
</evidence>
<evidence type="ECO:0000256" key="2">
    <source>
        <dbReference type="ARBA" id="ARBA00023002"/>
    </source>
</evidence>
<gene>
    <name evidence="4" type="ORF">EV700_1182</name>
</gene>
<dbReference type="PROSITE" id="PS00061">
    <property type="entry name" value="ADH_SHORT"/>
    <property type="match status" value="1"/>
</dbReference>
<comment type="similarity">
    <text evidence="1 3">Belongs to the short-chain dehydrogenases/reductases (SDR) family.</text>
</comment>
<dbReference type="OrthoDB" id="9806974at2"/>
<organism evidence="4 5">
    <name type="scientific">Fluviicoccus keumensis</name>
    <dbReference type="NCBI Taxonomy" id="1435465"/>
    <lineage>
        <taxon>Bacteria</taxon>
        <taxon>Pseudomonadati</taxon>
        <taxon>Pseudomonadota</taxon>
        <taxon>Gammaproteobacteria</taxon>
        <taxon>Moraxellales</taxon>
        <taxon>Moraxellaceae</taxon>
        <taxon>Fluviicoccus</taxon>
    </lineage>
</organism>
<dbReference type="CDD" id="cd05339">
    <property type="entry name" value="17beta-HSDXI-like_SDR_c"/>
    <property type="match status" value="1"/>
</dbReference>
<dbReference type="PRINTS" id="PR00080">
    <property type="entry name" value="SDRFAMILY"/>
</dbReference>
<dbReference type="InterPro" id="IPR036291">
    <property type="entry name" value="NAD(P)-bd_dom_sf"/>
</dbReference>
<dbReference type="PANTHER" id="PTHR24322:SF736">
    <property type="entry name" value="RETINOL DEHYDROGENASE 10"/>
    <property type="match status" value="1"/>
</dbReference>
<name>A0A4Q7ZAH9_9GAMM</name>
<dbReference type="Proteomes" id="UP000292423">
    <property type="component" value="Unassembled WGS sequence"/>
</dbReference>
<sequence>MKQFYGKKVVVTGAAGGIGRLMALAFAGRGCDVIVTDLNQEGAEKVAAEIRAVGRQAWAYRLDISRVEDIQVFRSRIRKEIGRIDALVNNAGVVYGGVFEMVPIEKHLMTYAVNAAGLVAMTHAFFADLLESPESHILNIASASGFVGLPFGATYASSKWAVIGFSESIRLELQERGFDHVGVTTVCPGYIATGMFDGVRTPKLLPFLEPDKIVAKIMDGVEKNHPYVKEPFMVKSVDLLKGALPQKLWDKAAQALGITSSMMHWKGHGR</sequence>
<dbReference type="PRINTS" id="PR00081">
    <property type="entry name" value="GDHRDH"/>
</dbReference>
<dbReference type="GO" id="GO:0016616">
    <property type="term" value="F:oxidoreductase activity, acting on the CH-OH group of donors, NAD or NADP as acceptor"/>
    <property type="evidence" value="ECO:0007669"/>
    <property type="project" value="TreeGrafter"/>
</dbReference>
<dbReference type="PANTHER" id="PTHR24322">
    <property type="entry name" value="PKSB"/>
    <property type="match status" value="1"/>
</dbReference>
<dbReference type="RefSeq" id="WP_130411727.1">
    <property type="nucleotide sequence ID" value="NZ_SHKX01000011.1"/>
</dbReference>
<evidence type="ECO:0000256" key="3">
    <source>
        <dbReference type="RuleBase" id="RU000363"/>
    </source>
</evidence>
<dbReference type="SUPFAM" id="SSF51735">
    <property type="entry name" value="NAD(P)-binding Rossmann-fold domains"/>
    <property type="match status" value="1"/>
</dbReference>
<dbReference type="Gene3D" id="3.40.50.720">
    <property type="entry name" value="NAD(P)-binding Rossmann-like Domain"/>
    <property type="match status" value="1"/>
</dbReference>
<evidence type="ECO:0000313" key="4">
    <source>
        <dbReference type="EMBL" id="RZU46799.1"/>
    </source>
</evidence>
<evidence type="ECO:0000256" key="1">
    <source>
        <dbReference type="ARBA" id="ARBA00006484"/>
    </source>
</evidence>
<proteinExistence type="inferred from homology"/>
<accession>A0A4Q7ZAH9</accession>
<dbReference type="AlphaFoldDB" id="A0A4Q7ZAH9"/>
<dbReference type="EMBL" id="SHKX01000011">
    <property type="protein sequence ID" value="RZU46799.1"/>
    <property type="molecule type" value="Genomic_DNA"/>
</dbReference>
<keyword evidence="5" id="KW-1185">Reference proteome</keyword>